<evidence type="ECO:0000256" key="1">
    <source>
        <dbReference type="ARBA" id="ARBA00022741"/>
    </source>
</evidence>
<dbReference type="SMART" id="SM00382">
    <property type="entry name" value="AAA"/>
    <property type="match status" value="1"/>
</dbReference>
<dbReference type="InterPro" id="IPR002078">
    <property type="entry name" value="Sigma_54_int"/>
</dbReference>
<keyword evidence="5" id="KW-0804">Transcription</keyword>
<evidence type="ECO:0000259" key="6">
    <source>
        <dbReference type="PROSITE" id="PS50045"/>
    </source>
</evidence>
<evidence type="ECO:0000259" key="7">
    <source>
        <dbReference type="PROSITE" id="PS50112"/>
    </source>
</evidence>
<evidence type="ECO:0000313" key="9">
    <source>
        <dbReference type="Proteomes" id="UP001579974"/>
    </source>
</evidence>
<dbReference type="Gene3D" id="1.10.10.60">
    <property type="entry name" value="Homeodomain-like"/>
    <property type="match status" value="1"/>
</dbReference>
<dbReference type="Pfam" id="PF00158">
    <property type="entry name" value="Sigma54_activat"/>
    <property type="match status" value="1"/>
</dbReference>
<proteinExistence type="predicted"/>
<dbReference type="EMBL" id="JBDXSU010000006">
    <property type="protein sequence ID" value="MFB5190647.1"/>
    <property type="molecule type" value="Genomic_DNA"/>
</dbReference>
<organism evidence="8 9">
    <name type="scientific">Alicyclobacillus fastidiosus</name>
    <dbReference type="NCBI Taxonomy" id="392011"/>
    <lineage>
        <taxon>Bacteria</taxon>
        <taxon>Bacillati</taxon>
        <taxon>Bacillota</taxon>
        <taxon>Bacilli</taxon>
        <taxon>Bacillales</taxon>
        <taxon>Alicyclobacillaceae</taxon>
        <taxon>Alicyclobacillus</taxon>
    </lineage>
</organism>
<dbReference type="SUPFAM" id="SSF52540">
    <property type="entry name" value="P-loop containing nucleoside triphosphate hydrolases"/>
    <property type="match status" value="1"/>
</dbReference>
<dbReference type="Gene3D" id="3.40.50.300">
    <property type="entry name" value="P-loop containing nucleotide triphosphate hydrolases"/>
    <property type="match status" value="1"/>
</dbReference>
<dbReference type="InterPro" id="IPR025943">
    <property type="entry name" value="Sigma_54_int_dom_ATP-bd_2"/>
</dbReference>
<dbReference type="InterPro" id="IPR035965">
    <property type="entry name" value="PAS-like_dom_sf"/>
</dbReference>
<dbReference type="InterPro" id="IPR000014">
    <property type="entry name" value="PAS"/>
</dbReference>
<dbReference type="PANTHER" id="PTHR32071">
    <property type="entry name" value="TRANSCRIPTIONAL REGULATORY PROTEIN"/>
    <property type="match status" value="1"/>
</dbReference>
<dbReference type="SMART" id="SM00091">
    <property type="entry name" value="PAS"/>
    <property type="match status" value="1"/>
</dbReference>
<keyword evidence="2" id="KW-0067">ATP-binding</keyword>
<name>A0ABV5AEN1_9BACL</name>
<evidence type="ECO:0000256" key="2">
    <source>
        <dbReference type="ARBA" id="ARBA00022840"/>
    </source>
</evidence>
<dbReference type="Pfam" id="PF02954">
    <property type="entry name" value="HTH_8"/>
    <property type="match status" value="1"/>
</dbReference>
<keyword evidence="3" id="KW-0805">Transcription regulation</keyword>
<dbReference type="Pfam" id="PF25601">
    <property type="entry name" value="AAA_lid_14"/>
    <property type="match status" value="1"/>
</dbReference>
<reference evidence="8 9" key="1">
    <citation type="journal article" date="2024" name="Int. J. Mol. Sci.">
        <title>Exploration of Alicyclobacillus spp. Genome in Search of Antibiotic Resistance.</title>
        <authorList>
            <person name="Bucka-Kolendo J."/>
            <person name="Kiousi D.E."/>
            <person name="Dekowska A."/>
            <person name="Mikolajczuk-Szczyrba A."/>
            <person name="Karadedos D.M."/>
            <person name="Michael P."/>
            <person name="Galanis A."/>
            <person name="Sokolowska B."/>
        </authorList>
    </citation>
    <scope>NUCLEOTIDE SEQUENCE [LARGE SCALE GENOMIC DNA]</scope>
    <source>
        <strain evidence="8 9">KKP 3000</strain>
    </source>
</reference>
<feature type="domain" description="Sigma-54 factor interaction" evidence="6">
    <location>
        <begin position="324"/>
        <end position="554"/>
    </location>
</feature>
<dbReference type="Pfam" id="PF00989">
    <property type="entry name" value="PAS"/>
    <property type="match status" value="1"/>
</dbReference>
<dbReference type="PROSITE" id="PS00676">
    <property type="entry name" value="SIGMA54_INTERACT_2"/>
    <property type="match status" value="1"/>
</dbReference>
<dbReference type="InterPro" id="IPR013767">
    <property type="entry name" value="PAS_fold"/>
</dbReference>
<dbReference type="PROSITE" id="PS50112">
    <property type="entry name" value="PAS"/>
    <property type="match status" value="1"/>
</dbReference>
<dbReference type="Gene3D" id="3.30.450.20">
    <property type="entry name" value="PAS domain"/>
    <property type="match status" value="1"/>
</dbReference>
<dbReference type="SUPFAM" id="SSF159800">
    <property type="entry name" value="PrpR receptor domain-like"/>
    <property type="match status" value="1"/>
</dbReference>
<dbReference type="InterPro" id="IPR058031">
    <property type="entry name" value="AAA_lid_NorR"/>
</dbReference>
<evidence type="ECO:0000256" key="5">
    <source>
        <dbReference type="ARBA" id="ARBA00023163"/>
    </source>
</evidence>
<dbReference type="CDD" id="cd00009">
    <property type="entry name" value="AAA"/>
    <property type="match status" value="1"/>
</dbReference>
<dbReference type="PROSITE" id="PS00688">
    <property type="entry name" value="SIGMA54_INTERACT_3"/>
    <property type="match status" value="1"/>
</dbReference>
<dbReference type="SUPFAM" id="SSF55785">
    <property type="entry name" value="PYP-like sensor domain (PAS domain)"/>
    <property type="match status" value="1"/>
</dbReference>
<dbReference type="InterPro" id="IPR010524">
    <property type="entry name" value="Sig_transdc_resp-reg_PrpR_N"/>
</dbReference>
<dbReference type="Gene3D" id="3.40.50.10660">
    <property type="entry name" value="PrpR receptor domain-like"/>
    <property type="match status" value="1"/>
</dbReference>
<dbReference type="InterPro" id="IPR027417">
    <property type="entry name" value="P-loop_NTPase"/>
</dbReference>
<dbReference type="InterPro" id="IPR003593">
    <property type="entry name" value="AAA+_ATPase"/>
</dbReference>
<evidence type="ECO:0000256" key="4">
    <source>
        <dbReference type="ARBA" id="ARBA00023125"/>
    </source>
</evidence>
<dbReference type="RefSeq" id="WP_275474739.1">
    <property type="nucleotide sequence ID" value="NZ_CP162940.1"/>
</dbReference>
<dbReference type="NCBIfam" id="TIGR00229">
    <property type="entry name" value="sensory_box"/>
    <property type="match status" value="1"/>
</dbReference>
<sequence length="641" mass="72501">MSKIVIIAPSKEFADTIRSVVDERRFKIYAPEGDRDFSFEETIPIAKHEERLGAQVIVTRGGQATLLKQIVSIPVVEVKMTILDILRTVHTLKTRYRRIGLIGVENIICDYRELGSYIDIQIYPVFSYEQDLDARVQQALADQVEFVVGDGMSIDYAKRFGLFGIKLMPSSASVQEAIELAENLVRARFLEGTKNEQFRMVLETAQDAILIISEDAHVLLANQRAIHLLQQDRADIIHRPIDDVLKREPSLLQLVDQSQEFREEIVHVRNFVLSVSKRRIMVAENPIGWVLTLQDVTQIQKLEQSIRRKLNHTGFVARRRLDDLTAVSPTMQNVIEKIKHFSQTDSTALLLGETGTGKELIAQSIHNHSARKNRPFVPINCGALPGNLLESELFGYEPGAFTGANRNGKAGLFELAHTGTIFLDEIGEIPLELQSRLLRVIQEREVMRVGGSSIIPIDVRIIAATHRNLQADVRCGRFRADLFYRLHILPIPIPPLRARREDIPSLVDALLAKTCERYRCVTPRLPTRFIEQLTNYDWPGNIRELENVLERIVVLLTAGMPETDVLGEIAAELTAEQDTAALTPEPPHTEDSRCALDGTLEDIERRVILQQLARFGGNKELTAKRLGISRATLWRKLKENE</sequence>
<dbReference type="PRINTS" id="PR01590">
    <property type="entry name" value="HTHFIS"/>
</dbReference>
<keyword evidence="4" id="KW-0238">DNA-binding</keyword>
<dbReference type="InterPro" id="IPR002197">
    <property type="entry name" value="HTH_Fis"/>
</dbReference>
<dbReference type="Pfam" id="PF06506">
    <property type="entry name" value="PrpR_N"/>
    <property type="match status" value="1"/>
</dbReference>
<protein>
    <submittedName>
        <fullName evidence="8">Sigma 54-interacting transcriptional regulator</fullName>
    </submittedName>
</protein>
<dbReference type="Proteomes" id="UP001579974">
    <property type="component" value="Unassembled WGS sequence"/>
</dbReference>
<comment type="caution">
    <text evidence="8">The sequence shown here is derived from an EMBL/GenBank/DDBJ whole genome shotgun (WGS) entry which is preliminary data.</text>
</comment>
<feature type="domain" description="PAS" evidence="7">
    <location>
        <begin position="194"/>
        <end position="239"/>
    </location>
</feature>
<dbReference type="InterPro" id="IPR009057">
    <property type="entry name" value="Homeodomain-like_sf"/>
</dbReference>
<keyword evidence="9" id="KW-1185">Reference proteome</keyword>
<gene>
    <name evidence="8" type="ORF">KKP3000_004118</name>
</gene>
<dbReference type="PROSITE" id="PS50045">
    <property type="entry name" value="SIGMA54_INTERACT_4"/>
    <property type="match status" value="1"/>
</dbReference>
<dbReference type="Gene3D" id="3.40.50.2300">
    <property type="match status" value="1"/>
</dbReference>
<evidence type="ECO:0000313" key="8">
    <source>
        <dbReference type="EMBL" id="MFB5190647.1"/>
    </source>
</evidence>
<dbReference type="InterPro" id="IPR025944">
    <property type="entry name" value="Sigma_54_int_dom_CS"/>
</dbReference>
<keyword evidence="1" id="KW-0547">Nucleotide-binding</keyword>
<dbReference type="SUPFAM" id="SSF46689">
    <property type="entry name" value="Homeodomain-like"/>
    <property type="match status" value="1"/>
</dbReference>
<accession>A0ABV5AEN1</accession>
<dbReference type="Gene3D" id="1.10.8.60">
    <property type="match status" value="1"/>
</dbReference>
<evidence type="ECO:0000256" key="3">
    <source>
        <dbReference type="ARBA" id="ARBA00023015"/>
    </source>
</evidence>
<dbReference type="PANTHER" id="PTHR32071:SF57">
    <property type="entry name" value="C4-DICARBOXYLATE TRANSPORT TRANSCRIPTIONAL REGULATORY PROTEIN DCTD"/>
    <property type="match status" value="1"/>
</dbReference>